<comment type="caution">
    <text evidence="2">The sequence shown here is derived from an EMBL/GenBank/DDBJ whole genome shotgun (WGS) entry which is preliminary data.</text>
</comment>
<sequence length="109" mass="13073">MSILSRTETTRSRTETLDSDRKHKQGDLHLLDQRDLVLKYRAPPREWNESKSVSYPKASMDPTPYLRKQFLHKTIYVANINVEYFYHLNYRMVTNRQGKLQFGLWQDIP</sequence>
<dbReference type="Proteomes" id="UP000257109">
    <property type="component" value="Unassembled WGS sequence"/>
</dbReference>
<feature type="non-terminal residue" evidence="2">
    <location>
        <position position="1"/>
    </location>
</feature>
<feature type="compositionally biased region" description="Basic and acidic residues" evidence="1">
    <location>
        <begin position="8"/>
        <end position="24"/>
    </location>
</feature>
<gene>
    <name evidence="2" type="ORF">CR513_09384</name>
</gene>
<evidence type="ECO:0000313" key="2">
    <source>
        <dbReference type="EMBL" id="RDY06596.1"/>
    </source>
</evidence>
<dbReference type="EMBL" id="QJKJ01001657">
    <property type="protein sequence ID" value="RDY06596.1"/>
    <property type="molecule type" value="Genomic_DNA"/>
</dbReference>
<reference evidence="2" key="1">
    <citation type="submission" date="2018-05" db="EMBL/GenBank/DDBJ databases">
        <title>Draft genome of Mucuna pruriens seed.</title>
        <authorList>
            <person name="Nnadi N.E."/>
            <person name="Vos R."/>
            <person name="Hasami M.H."/>
            <person name="Devisetty U.K."/>
            <person name="Aguiy J.C."/>
        </authorList>
    </citation>
    <scope>NUCLEOTIDE SEQUENCE [LARGE SCALE GENOMIC DNA]</scope>
    <source>
        <strain evidence="2">JCA_2017</strain>
    </source>
</reference>
<accession>A0A371HUY6</accession>
<protein>
    <submittedName>
        <fullName evidence="2">Uncharacterized protein</fullName>
    </submittedName>
</protein>
<name>A0A371HUY6_MUCPR</name>
<evidence type="ECO:0000313" key="3">
    <source>
        <dbReference type="Proteomes" id="UP000257109"/>
    </source>
</evidence>
<keyword evidence="3" id="KW-1185">Reference proteome</keyword>
<dbReference type="AlphaFoldDB" id="A0A371HUY6"/>
<evidence type="ECO:0000256" key="1">
    <source>
        <dbReference type="SAM" id="MobiDB-lite"/>
    </source>
</evidence>
<proteinExistence type="predicted"/>
<feature type="region of interest" description="Disordered" evidence="1">
    <location>
        <begin position="1"/>
        <end position="24"/>
    </location>
</feature>
<organism evidence="2 3">
    <name type="scientific">Mucuna pruriens</name>
    <name type="common">Velvet bean</name>
    <name type="synonym">Dolichos pruriens</name>
    <dbReference type="NCBI Taxonomy" id="157652"/>
    <lineage>
        <taxon>Eukaryota</taxon>
        <taxon>Viridiplantae</taxon>
        <taxon>Streptophyta</taxon>
        <taxon>Embryophyta</taxon>
        <taxon>Tracheophyta</taxon>
        <taxon>Spermatophyta</taxon>
        <taxon>Magnoliopsida</taxon>
        <taxon>eudicotyledons</taxon>
        <taxon>Gunneridae</taxon>
        <taxon>Pentapetalae</taxon>
        <taxon>rosids</taxon>
        <taxon>fabids</taxon>
        <taxon>Fabales</taxon>
        <taxon>Fabaceae</taxon>
        <taxon>Papilionoideae</taxon>
        <taxon>50 kb inversion clade</taxon>
        <taxon>NPAAA clade</taxon>
        <taxon>indigoferoid/millettioid clade</taxon>
        <taxon>Phaseoleae</taxon>
        <taxon>Mucuna</taxon>
    </lineage>
</organism>